<evidence type="ECO:0000256" key="4">
    <source>
        <dbReference type="ARBA" id="ARBA00022729"/>
    </source>
</evidence>
<accession>A0A1M7FWC1</accession>
<dbReference type="RefSeq" id="WP_073435150.1">
    <property type="nucleotide sequence ID" value="NZ_BJXU01000048.1"/>
</dbReference>
<keyword evidence="5" id="KW-0472">Membrane</keyword>
<evidence type="ECO:0000259" key="9">
    <source>
        <dbReference type="Pfam" id="PF04575"/>
    </source>
</evidence>
<proteinExistence type="inferred from homology"/>
<evidence type="ECO:0000256" key="7">
    <source>
        <dbReference type="ARBA" id="ARBA00023609"/>
    </source>
</evidence>
<dbReference type="Pfam" id="PF04575">
    <property type="entry name" value="SlipAM"/>
    <property type="match status" value="1"/>
</dbReference>
<evidence type="ECO:0000313" key="12">
    <source>
        <dbReference type="Proteomes" id="UP000184123"/>
    </source>
</evidence>
<dbReference type="InterPro" id="IPR007655">
    <property type="entry name" value="Slam_C"/>
</dbReference>
<dbReference type="Pfam" id="PF24575">
    <property type="entry name" value="TPR_Slam"/>
    <property type="match status" value="1"/>
</dbReference>
<keyword evidence="6" id="KW-0998">Cell outer membrane</keyword>
<comment type="similarity">
    <text evidence="7">Belongs to the Slam family.</text>
</comment>
<evidence type="ECO:0000256" key="2">
    <source>
        <dbReference type="ARBA" id="ARBA00022452"/>
    </source>
</evidence>
<dbReference type="SUPFAM" id="SSF56935">
    <property type="entry name" value="Porins"/>
    <property type="match status" value="1"/>
</dbReference>
<keyword evidence="2" id="KW-1134">Transmembrane beta strand</keyword>
<dbReference type="GO" id="GO:0009279">
    <property type="term" value="C:cell outer membrane"/>
    <property type="evidence" value="ECO:0007669"/>
    <property type="project" value="UniProtKB-SubCell"/>
</dbReference>
<evidence type="ECO:0000256" key="5">
    <source>
        <dbReference type="ARBA" id="ARBA00023136"/>
    </source>
</evidence>
<evidence type="ECO:0000256" key="3">
    <source>
        <dbReference type="ARBA" id="ARBA00022692"/>
    </source>
</evidence>
<gene>
    <name evidence="11" type="ORF">SAMN05660971_02090</name>
</gene>
<comment type="subcellular location">
    <subcellularLocation>
        <location evidence="1">Cell outer membrane</location>
        <topology evidence="1">Multi-pass membrane protein</topology>
    </subcellularLocation>
</comment>
<dbReference type="EMBL" id="FRCA01000005">
    <property type="protein sequence ID" value="SHM08205.1"/>
    <property type="molecule type" value="Genomic_DNA"/>
</dbReference>
<dbReference type="Gene3D" id="1.25.40.10">
    <property type="entry name" value="Tetratricopeptide repeat domain"/>
    <property type="match status" value="1"/>
</dbReference>
<feature type="domain" description="Surface lipoprotein assembly modifier N-terminal TPR repeats region" evidence="10">
    <location>
        <begin position="62"/>
        <end position="128"/>
    </location>
</feature>
<keyword evidence="4" id="KW-0732">Signal</keyword>
<dbReference type="SUPFAM" id="SSF48452">
    <property type="entry name" value="TPR-like"/>
    <property type="match status" value="1"/>
</dbReference>
<evidence type="ECO:0000256" key="8">
    <source>
        <dbReference type="PROSITE-ProRule" id="PRU00339"/>
    </source>
</evidence>
<protein>
    <submittedName>
        <fullName evidence="11">Uncharacterized protein</fullName>
    </submittedName>
</protein>
<evidence type="ECO:0000313" key="11">
    <source>
        <dbReference type="EMBL" id="SHM08205.1"/>
    </source>
</evidence>
<feature type="repeat" description="TPR" evidence="8">
    <location>
        <begin position="71"/>
        <end position="104"/>
    </location>
</feature>
<dbReference type="Proteomes" id="UP000184123">
    <property type="component" value="Unassembled WGS sequence"/>
</dbReference>
<dbReference type="PROSITE" id="PS50005">
    <property type="entry name" value="TPR"/>
    <property type="match status" value="1"/>
</dbReference>
<organism evidence="11 12">
    <name type="scientific">Halomonas cupida</name>
    <dbReference type="NCBI Taxonomy" id="44933"/>
    <lineage>
        <taxon>Bacteria</taxon>
        <taxon>Pseudomonadati</taxon>
        <taxon>Pseudomonadota</taxon>
        <taxon>Gammaproteobacteria</taxon>
        <taxon>Oceanospirillales</taxon>
        <taxon>Halomonadaceae</taxon>
        <taxon>Halomonas</taxon>
    </lineage>
</organism>
<reference evidence="11 12" key="1">
    <citation type="submission" date="2016-11" db="EMBL/GenBank/DDBJ databases">
        <authorList>
            <person name="Jaros S."/>
            <person name="Januszkiewicz K."/>
            <person name="Wedrychowicz H."/>
        </authorList>
    </citation>
    <scope>NUCLEOTIDE SEQUENCE [LARGE SCALE GENOMIC DNA]</scope>
    <source>
        <strain evidence="11 12">DSM 4740</strain>
    </source>
</reference>
<feature type="domain" description="Surface lipoprotein assembly modifier C-terminal" evidence="9">
    <location>
        <begin position="160"/>
        <end position="439"/>
    </location>
</feature>
<evidence type="ECO:0000259" key="10">
    <source>
        <dbReference type="Pfam" id="PF24575"/>
    </source>
</evidence>
<dbReference type="STRING" id="44933.SAMN05660971_02090"/>
<sequence>MPLHHVSLRLSSLHALIWLLIPASALALPDQPSRQIKPVAAVTAAQLVEEGELDQARSLLHEALPHFPDNSYILFQLGMLSVAEQDYPAAIQRFRTILVNHPKATRVRLELGRALFNNGDDDDAERQFRFARSGDLPAEVNTHIDRYLAAIHQRRTFRWDASFAVAPDTNINAAPSIEEISIFGLPFRLSDDAKRQTGVGLTLNGSAEWTPHLTDTTRLRVGGTLSRTDYKGGEFDDTLANVWLGPNYRVGNTELSTLLTGTYRWYGNEPYNHALGIRQEVDYDLSSRTRFSTALEHQWVQHDSVTSLDGTRTDWTGQWQYTLTPSSGMMALVGVSRESTQLDILSNTIYRGGVGYYQELYRGISVLLQPEYLEAHYDAEIPAFGVERRDQLWRARLTLSNRQWVYHGYSPTLSFIHSERDSNIDLYSYDRNQFQLGVTRLY</sequence>
<name>A0A1M7FWC1_9GAMM</name>
<keyword evidence="8" id="KW-0802">TPR repeat</keyword>
<evidence type="ECO:0000256" key="6">
    <source>
        <dbReference type="ARBA" id="ARBA00023237"/>
    </source>
</evidence>
<keyword evidence="3" id="KW-0812">Transmembrane</keyword>
<dbReference type="AlphaFoldDB" id="A0A1M7FWC1"/>
<dbReference type="InterPro" id="IPR057556">
    <property type="entry name" value="TPR_Slam"/>
</dbReference>
<evidence type="ECO:0000256" key="1">
    <source>
        <dbReference type="ARBA" id="ARBA00004571"/>
    </source>
</evidence>
<dbReference type="InterPro" id="IPR019734">
    <property type="entry name" value="TPR_rpt"/>
</dbReference>
<dbReference type="InterPro" id="IPR011990">
    <property type="entry name" value="TPR-like_helical_dom_sf"/>
</dbReference>